<dbReference type="Gene3D" id="1.20.1260.120">
    <property type="entry name" value="Protein of unknown function DUF2935"/>
    <property type="match status" value="1"/>
</dbReference>
<dbReference type="SUPFAM" id="SSF158430">
    <property type="entry name" value="Bacillus cereus metalloprotein-like"/>
    <property type="match status" value="2"/>
</dbReference>
<keyword evidence="3" id="KW-1185">Reference proteome</keyword>
<organism evidence="2 3">
    <name type="scientific">Clostridium paridis</name>
    <dbReference type="NCBI Taxonomy" id="2803863"/>
    <lineage>
        <taxon>Bacteria</taxon>
        <taxon>Bacillati</taxon>
        <taxon>Bacillota</taxon>
        <taxon>Clostridia</taxon>
        <taxon>Eubacteriales</taxon>
        <taxon>Clostridiaceae</taxon>
        <taxon>Clostridium</taxon>
    </lineage>
</organism>
<dbReference type="EMBL" id="JAESWA010000004">
    <property type="protein sequence ID" value="MBL4930351.1"/>
    <property type="molecule type" value="Genomic_DNA"/>
</dbReference>
<comment type="caution">
    <text evidence="2">The sequence shown here is derived from an EMBL/GenBank/DDBJ whole genome shotgun (WGS) entry which is preliminary data.</text>
</comment>
<dbReference type="AlphaFoldDB" id="A0A937FF81"/>
<keyword evidence="1" id="KW-0175">Coiled coil</keyword>
<evidence type="ECO:0000313" key="3">
    <source>
        <dbReference type="Proteomes" id="UP000623681"/>
    </source>
</evidence>
<feature type="coiled-coil region" evidence="1">
    <location>
        <begin position="263"/>
        <end position="307"/>
    </location>
</feature>
<evidence type="ECO:0000313" key="2">
    <source>
        <dbReference type="EMBL" id="MBL4930351.1"/>
    </source>
</evidence>
<protein>
    <submittedName>
        <fullName evidence="2">DUF2935 domain-containing protein</fullName>
    </submittedName>
</protein>
<reference evidence="2" key="1">
    <citation type="submission" date="2021-01" db="EMBL/GenBank/DDBJ databases">
        <title>Genome public.</title>
        <authorList>
            <person name="Liu C."/>
            <person name="Sun Q."/>
        </authorList>
    </citation>
    <scope>NUCLEOTIDE SEQUENCE</scope>
    <source>
        <strain evidence="2">YIM B02565</strain>
    </source>
</reference>
<name>A0A937FF81_9CLOT</name>
<dbReference type="RefSeq" id="WP_202765734.1">
    <property type="nucleotide sequence ID" value="NZ_JAESWA010000004.1"/>
</dbReference>
<accession>A0A937FF81</accession>
<dbReference type="Proteomes" id="UP000623681">
    <property type="component" value="Unassembled WGS sequence"/>
</dbReference>
<dbReference type="Pfam" id="PF11155">
    <property type="entry name" value="DUF2935"/>
    <property type="match status" value="2"/>
</dbReference>
<evidence type="ECO:0000256" key="1">
    <source>
        <dbReference type="SAM" id="Coils"/>
    </source>
</evidence>
<proteinExistence type="predicted"/>
<dbReference type="InterPro" id="IPR021328">
    <property type="entry name" value="CotB-like"/>
</dbReference>
<sequence length="345" mass="39723">MKEHALFLQLSFTPKDVEYMKQADMFRRRFDRLFSEVLRMSSGVVRPEVMKSGELVTPFTLKAEIATQYFTGVDIATELTQIELGQRADILKSVNYNQTNSMINQNMMQPNMITQQNPMMQQDMTMQQGEMGEQNAAMQPGMEMGSKKDINMDGAAIERRVFILNQTALDLLEEFAEFKGDVLGNIKACKIVTTNIYPTMLRHLIHEAQDYYKMIQKLQSRQDVDLEKEAYEEESTWNNLMGEHAKFIRGMLDPSEEDLIKKANEFANEFDELTKAAKDAMDNVMPLDDVTNESIEATTELRDFKAQGTQGILECKIKSLILPLLSDHVLREANHYLRLLDKYKQ</sequence>
<gene>
    <name evidence="2" type="ORF">JK634_00805</name>
</gene>